<protein>
    <submittedName>
        <fullName evidence="2">Uncharacterized protein</fullName>
    </submittedName>
</protein>
<evidence type="ECO:0000313" key="3">
    <source>
        <dbReference type="Proteomes" id="UP000095767"/>
    </source>
</evidence>
<keyword evidence="3" id="KW-1185">Reference proteome</keyword>
<sequence length="153" mass="17132">LVTKARRKAFDSLCLLLARHLWLERNSRVFRNASRLPGSLVNVIFEQSYLWGRAGLLDRSCLLGDQRLAFLVMSGGFRPSCTHSTPRLIQNVHHTILKKTTTQRQPFGAGVPAASTGHRGFPTARLRRHPRRLRSTAVSPASTAVRRATPELL</sequence>
<gene>
    <name evidence="2" type="ORF">BAE44_0024040</name>
</gene>
<comment type="caution">
    <text evidence="2">The sequence shown here is derived from an EMBL/GenBank/DDBJ whole genome shotgun (WGS) entry which is preliminary data.</text>
</comment>
<dbReference type="Proteomes" id="UP000095767">
    <property type="component" value="Unassembled WGS sequence"/>
</dbReference>
<name>A0A1E5UPZ8_9POAL</name>
<accession>A0A1E5UPZ8</accession>
<proteinExistence type="predicted"/>
<reference evidence="2 3" key="1">
    <citation type="submission" date="2016-09" db="EMBL/GenBank/DDBJ databases">
        <title>The draft genome of Dichanthelium oligosanthes: A C3 panicoid grass species.</title>
        <authorList>
            <person name="Studer A.J."/>
            <person name="Schnable J.C."/>
            <person name="Brutnell T.P."/>
        </authorList>
    </citation>
    <scope>NUCLEOTIDE SEQUENCE [LARGE SCALE GENOMIC DNA]</scope>
    <source>
        <strain evidence="3">cv. Kellogg 1175</strain>
        <tissue evidence="2">Leaf</tissue>
    </source>
</reference>
<evidence type="ECO:0000313" key="2">
    <source>
        <dbReference type="EMBL" id="OEL14941.1"/>
    </source>
</evidence>
<feature type="non-terminal residue" evidence="2">
    <location>
        <position position="1"/>
    </location>
</feature>
<dbReference type="EMBL" id="LWDX02068551">
    <property type="protein sequence ID" value="OEL14941.1"/>
    <property type="molecule type" value="Genomic_DNA"/>
</dbReference>
<feature type="region of interest" description="Disordered" evidence="1">
    <location>
        <begin position="131"/>
        <end position="153"/>
    </location>
</feature>
<organism evidence="2 3">
    <name type="scientific">Dichanthelium oligosanthes</name>
    <dbReference type="NCBI Taxonomy" id="888268"/>
    <lineage>
        <taxon>Eukaryota</taxon>
        <taxon>Viridiplantae</taxon>
        <taxon>Streptophyta</taxon>
        <taxon>Embryophyta</taxon>
        <taxon>Tracheophyta</taxon>
        <taxon>Spermatophyta</taxon>
        <taxon>Magnoliopsida</taxon>
        <taxon>Liliopsida</taxon>
        <taxon>Poales</taxon>
        <taxon>Poaceae</taxon>
        <taxon>PACMAD clade</taxon>
        <taxon>Panicoideae</taxon>
        <taxon>Panicodae</taxon>
        <taxon>Paniceae</taxon>
        <taxon>Dichantheliinae</taxon>
        <taxon>Dichanthelium</taxon>
    </lineage>
</organism>
<evidence type="ECO:0000256" key="1">
    <source>
        <dbReference type="SAM" id="MobiDB-lite"/>
    </source>
</evidence>
<dbReference type="AlphaFoldDB" id="A0A1E5UPZ8"/>